<gene>
    <name evidence="2" type="ORF">KQI42_14845</name>
</gene>
<evidence type="ECO:0000313" key="3">
    <source>
        <dbReference type="Proteomes" id="UP000749471"/>
    </source>
</evidence>
<name>A0ABS6EAS6_9FIRM</name>
<evidence type="ECO:0000313" key="2">
    <source>
        <dbReference type="EMBL" id="MBU5439299.1"/>
    </source>
</evidence>
<dbReference type="InterPro" id="IPR002035">
    <property type="entry name" value="VWF_A"/>
</dbReference>
<protein>
    <submittedName>
        <fullName evidence="2">VWA domain-containing protein</fullName>
    </submittedName>
</protein>
<dbReference type="RefSeq" id="WP_216521005.1">
    <property type="nucleotide sequence ID" value="NZ_JAHLPM010000013.1"/>
</dbReference>
<dbReference type="Proteomes" id="UP000749471">
    <property type="component" value="Unassembled WGS sequence"/>
</dbReference>
<dbReference type="Pfam" id="PF13519">
    <property type="entry name" value="VWA_2"/>
    <property type="match status" value="1"/>
</dbReference>
<keyword evidence="3" id="KW-1185">Reference proteome</keyword>
<dbReference type="Pfam" id="PF00092">
    <property type="entry name" value="VWA"/>
    <property type="match status" value="1"/>
</dbReference>
<reference evidence="2 3" key="1">
    <citation type="submission" date="2021-06" db="EMBL/GenBank/DDBJ databases">
        <authorList>
            <person name="Sun Q."/>
            <person name="Li D."/>
        </authorList>
    </citation>
    <scope>NUCLEOTIDE SEQUENCE [LARGE SCALE GENOMIC DNA]</scope>
    <source>
        <strain evidence="2 3">MSJ-40</strain>
    </source>
</reference>
<proteinExistence type="predicted"/>
<comment type="caution">
    <text evidence="2">The sequence shown here is derived from an EMBL/GenBank/DDBJ whole genome shotgun (WGS) entry which is preliminary data.</text>
</comment>
<organism evidence="2 3">
    <name type="scientific">Tissierella simiarum</name>
    <dbReference type="NCBI Taxonomy" id="2841534"/>
    <lineage>
        <taxon>Bacteria</taxon>
        <taxon>Bacillati</taxon>
        <taxon>Bacillota</taxon>
        <taxon>Tissierellia</taxon>
        <taxon>Tissierellales</taxon>
        <taxon>Tissierellaceae</taxon>
        <taxon>Tissierella</taxon>
    </lineage>
</organism>
<dbReference type="PROSITE" id="PS50234">
    <property type="entry name" value="VWFA"/>
    <property type="match status" value="1"/>
</dbReference>
<feature type="domain" description="VWFA" evidence="1">
    <location>
        <begin position="1"/>
        <end position="84"/>
    </location>
</feature>
<sequence length="228" mass="25494">MLNQIILITDGESNVGENPILAAKSAREKDIRVNTIGIIDNNKEAMEELESIAEVGGGVFEATHLRDLSEALSKVTIKSVYQTIEEVVNSELKEVMDLDMKELNPTERTKVLKIIDRLGNESKLKCLILLDVSGSMKHKIEIAKKSIFELITFLKERKGVTEVGLMVFPGEGSYYELLWNFTEELDEIREKTNPIITGGTTPTGPAIEGAISMFCEELEDYSIYEHIV</sequence>
<accession>A0ABS6EAS6</accession>
<dbReference type="CDD" id="cd00198">
    <property type="entry name" value="vWFA"/>
    <property type="match status" value="1"/>
</dbReference>
<dbReference type="EMBL" id="JAHLPM010000013">
    <property type="protein sequence ID" value="MBU5439299.1"/>
    <property type="molecule type" value="Genomic_DNA"/>
</dbReference>
<evidence type="ECO:0000259" key="1">
    <source>
        <dbReference type="PROSITE" id="PS50234"/>
    </source>
</evidence>